<keyword evidence="4" id="KW-1185">Reference proteome</keyword>
<dbReference type="Gene3D" id="3.40.50.12780">
    <property type="entry name" value="N-terminal domain of ligase-like"/>
    <property type="match status" value="1"/>
</dbReference>
<evidence type="ECO:0000256" key="1">
    <source>
        <dbReference type="SAM" id="Phobius"/>
    </source>
</evidence>
<dbReference type="InterPro" id="IPR045851">
    <property type="entry name" value="AMP-bd_C_sf"/>
</dbReference>
<feature type="transmembrane region" description="Helical" evidence="1">
    <location>
        <begin position="170"/>
        <end position="190"/>
    </location>
</feature>
<name>A0ABY4WI94_9BACL</name>
<sequence>MAHIIRTDETSYGKAAFLADVGRYTAFLKSCEIRQESRIMLTMENSYEFLIAFFALMNMGCSIVLVDCMTDEREVNEIALDSKSRLCISDRPLSLDDQVRTFHVAEGMQYRGDHPAEELSFARWSDREDALILYTSGSTGKPKGIVKSGHSFLFNLEESMDIMQYNNQDVLLPLIPFTHFYGLSIVLIWWRTGCDLVICDYKKIRPILKAITESGVTVVDGIPSTYYILLQMCKKRERVCTDLKHSAVRMWCVGGAPLSQELAEGFSAVLDQPLLDGYGLSEVGNVALNTRDYREGCGKPLPSVKIKVVDHQGAELPAGQLGEIYIQSPGMMNGYLDLPEKTASVLAEGWFKTNDLGCLNEQGNLYVLGRKGNEIVRKGYVIYPAHIETKLENELKLRGRVVSLQDEKKGAYMILFVETELPLTQQMERAINETLGSILKPDKIVFIPAFPYRPNGKVDLVALQNLAAQWKSSREEEGTCMVQP</sequence>
<gene>
    <name evidence="3" type="ORF">NDK47_04645</name>
</gene>
<dbReference type="GO" id="GO:0016874">
    <property type="term" value="F:ligase activity"/>
    <property type="evidence" value="ECO:0007669"/>
    <property type="project" value="UniProtKB-KW"/>
</dbReference>
<dbReference type="PANTHER" id="PTHR43767:SF10">
    <property type="entry name" value="SURFACTIN SYNTHASE SUBUNIT 1"/>
    <property type="match status" value="1"/>
</dbReference>
<accession>A0ABY4WI94</accession>
<dbReference type="Proteomes" id="UP001056500">
    <property type="component" value="Chromosome"/>
</dbReference>
<dbReference type="InterPro" id="IPR042099">
    <property type="entry name" value="ANL_N_sf"/>
</dbReference>
<keyword evidence="3" id="KW-0436">Ligase</keyword>
<evidence type="ECO:0000313" key="3">
    <source>
        <dbReference type="EMBL" id="USG66594.1"/>
    </source>
</evidence>
<evidence type="ECO:0000313" key="4">
    <source>
        <dbReference type="Proteomes" id="UP001056500"/>
    </source>
</evidence>
<reference evidence="3" key="1">
    <citation type="submission" date="2022-06" db="EMBL/GenBank/DDBJ databases">
        <title>Genome sequencing of Brevibacillus sp. BB3-R1.</title>
        <authorList>
            <person name="Heo J."/>
            <person name="Lee D."/>
            <person name="Won M."/>
            <person name="Han B.-H."/>
            <person name="Hong S.-B."/>
            <person name="Kwon S.-W."/>
        </authorList>
    </citation>
    <scope>NUCLEOTIDE SEQUENCE</scope>
    <source>
        <strain evidence="3">BB3-R1</strain>
    </source>
</reference>
<dbReference type="CDD" id="cd04433">
    <property type="entry name" value="AFD_class_I"/>
    <property type="match status" value="1"/>
</dbReference>
<dbReference type="SUPFAM" id="SSF56801">
    <property type="entry name" value="Acetyl-CoA synthetase-like"/>
    <property type="match status" value="1"/>
</dbReference>
<dbReference type="EMBL" id="CP098755">
    <property type="protein sequence ID" value="USG66594.1"/>
    <property type="molecule type" value="Genomic_DNA"/>
</dbReference>
<feature type="transmembrane region" description="Helical" evidence="1">
    <location>
        <begin position="47"/>
        <end position="66"/>
    </location>
</feature>
<evidence type="ECO:0000259" key="2">
    <source>
        <dbReference type="Pfam" id="PF00501"/>
    </source>
</evidence>
<keyword evidence="1" id="KW-1133">Transmembrane helix</keyword>
<dbReference type="Gene3D" id="3.30.300.30">
    <property type="match status" value="1"/>
</dbReference>
<dbReference type="PROSITE" id="PS00455">
    <property type="entry name" value="AMP_BINDING"/>
    <property type="match status" value="1"/>
</dbReference>
<dbReference type="InterPro" id="IPR000873">
    <property type="entry name" value="AMP-dep_synth/lig_dom"/>
</dbReference>
<keyword evidence="1" id="KW-0812">Transmembrane</keyword>
<dbReference type="RefSeq" id="WP_251873702.1">
    <property type="nucleotide sequence ID" value="NZ_CP098755.1"/>
</dbReference>
<proteinExistence type="predicted"/>
<dbReference type="InterPro" id="IPR050237">
    <property type="entry name" value="ATP-dep_AMP-bd_enzyme"/>
</dbReference>
<dbReference type="PANTHER" id="PTHR43767">
    <property type="entry name" value="LONG-CHAIN-FATTY-ACID--COA LIGASE"/>
    <property type="match status" value="1"/>
</dbReference>
<protein>
    <submittedName>
        <fullName evidence="3">Acyl--CoA ligase</fullName>
    </submittedName>
</protein>
<dbReference type="Pfam" id="PF00501">
    <property type="entry name" value="AMP-binding"/>
    <property type="match status" value="1"/>
</dbReference>
<feature type="domain" description="AMP-dependent synthetase/ligase" evidence="2">
    <location>
        <begin position="16"/>
        <end position="336"/>
    </location>
</feature>
<keyword evidence="1" id="KW-0472">Membrane</keyword>
<dbReference type="InterPro" id="IPR020845">
    <property type="entry name" value="AMP-binding_CS"/>
</dbReference>
<organism evidence="3 4">
    <name type="scientific">Brevibacillus ruminantium</name>
    <dbReference type="NCBI Taxonomy" id="2950604"/>
    <lineage>
        <taxon>Bacteria</taxon>
        <taxon>Bacillati</taxon>
        <taxon>Bacillota</taxon>
        <taxon>Bacilli</taxon>
        <taxon>Bacillales</taxon>
        <taxon>Paenibacillaceae</taxon>
        <taxon>Brevibacillus</taxon>
    </lineage>
</organism>